<protein>
    <submittedName>
        <fullName evidence="1">Uncharacterized protein</fullName>
    </submittedName>
</protein>
<proteinExistence type="predicted"/>
<name>A0ACC0SQ61_POPTR</name>
<accession>A0ACC0SQ61</accession>
<comment type="caution">
    <text evidence="1">The sequence shown here is derived from an EMBL/GenBank/DDBJ whole genome shotgun (WGS) entry which is preliminary data.</text>
</comment>
<organism evidence="1 2">
    <name type="scientific">Populus trichocarpa</name>
    <name type="common">Western balsam poplar</name>
    <name type="synonym">Populus balsamifera subsp. trichocarpa</name>
    <dbReference type="NCBI Taxonomy" id="3694"/>
    <lineage>
        <taxon>Eukaryota</taxon>
        <taxon>Viridiplantae</taxon>
        <taxon>Streptophyta</taxon>
        <taxon>Embryophyta</taxon>
        <taxon>Tracheophyta</taxon>
        <taxon>Spermatophyta</taxon>
        <taxon>Magnoliopsida</taxon>
        <taxon>eudicotyledons</taxon>
        <taxon>Gunneridae</taxon>
        <taxon>Pentapetalae</taxon>
        <taxon>rosids</taxon>
        <taxon>fabids</taxon>
        <taxon>Malpighiales</taxon>
        <taxon>Salicaceae</taxon>
        <taxon>Saliceae</taxon>
        <taxon>Populus</taxon>
    </lineage>
</organism>
<evidence type="ECO:0000313" key="1">
    <source>
        <dbReference type="EMBL" id="KAI9391386.1"/>
    </source>
</evidence>
<keyword evidence="2" id="KW-1185">Reference proteome</keyword>
<dbReference type="EMBL" id="CM009296">
    <property type="protein sequence ID" value="KAI9391386.1"/>
    <property type="molecule type" value="Genomic_DNA"/>
</dbReference>
<evidence type="ECO:0000313" key="2">
    <source>
        <dbReference type="Proteomes" id="UP000006729"/>
    </source>
</evidence>
<gene>
    <name evidence="1" type="ORF">POPTR_007G075600v4</name>
</gene>
<reference evidence="1 2" key="1">
    <citation type="journal article" date="2006" name="Science">
        <title>The genome of black cottonwood, Populus trichocarpa (Torr. &amp; Gray).</title>
        <authorList>
            <person name="Tuskan G.A."/>
            <person name="Difazio S."/>
            <person name="Jansson S."/>
            <person name="Bohlmann J."/>
            <person name="Grigoriev I."/>
            <person name="Hellsten U."/>
            <person name="Putnam N."/>
            <person name="Ralph S."/>
            <person name="Rombauts S."/>
            <person name="Salamov A."/>
            <person name="Schein J."/>
            <person name="Sterck L."/>
            <person name="Aerts A."/>
            <person name="Bhalerao R.R."/>
            <person name="Bhalerao R.P."/>
            <person name="Blaudez D."/>
            <person name="Boerjan W."/>
            <person name="Brun A."/>
            <person name="Brunner A."/>
            <person name="Busov V."/>
            <person name="Campbell M."/>
            <person name="Carlson J."/>
            <person name="Chalot M."/>
            <person name="Chapman J."/>
            <person name="Chen G.L."/>
            <person name="Cooper D."/>
            <person name="Coutinho P.M."/>
            <person name="Couturier J."/>
            <person name="Covert S."/>
            <person name="Cronk Q."/>
            <person name="Cunningham R."/>
            <person name="Davis J."/>
            <person name="Degroeve S."/>
            <person name="Dejardin A."/>
            <person name="Depamphilis C."/>
            <person name="Detter J."/>
            <person name="Dirks B."/>
            <person name="Dubchak I."/>
            <person name="Duplessis S."/>
            <person name="Ehlting J."/>
            <person name="Ellis B."/>
            <person name="Gendler K."/>
            <person name="Goodstein D."/>
            <person name="Gribskov M."/>
            <person name="Grimwood J."/>
            <person name="Groover A."/>
            <person name="Gunter L."/>
            <person name="Hamberger B."/>
            <person name="Heinze B."/>
            <person name="Helariutta Y."/>
            <person name="Henrissat B."/>
            <person name="Holligan D."/>
            <person name="Holt R."/>
            <person name="Huang W."/>
            <person name="Islam-Faridi N."/>
            <person name="Jones S."/>
            <person name="Jones-Rhoades M."/>
            <person name="Jorgensen R."/>
            <person name="Joshi C."/>
            <person name="Kangasjarvi J."/>
            <person name="Karlsson J."/>
            <person name="Kelleher C."/>
            <person name="Kirkpatrick R."/>
            <person name="Kirst M."/>
            <person name="Kohler A."/>
            <person name="Kalluri U."/>
            <person name="Larimer F."/>
            <person name="Leebens-Mack J."/>
            <person name="Leple J.C."/>
            <person name="Locascio P."/>
            <person name="Lou Y."/>
            <person name="Lucas S."/>
            <person name="Martin F."/>
            <person name="Montanini B."/>
            <person name="Napoli C."/>
            <person name="Nelson D.R."/>
            <person name="Nelson C."/>
            <person name="Nieminen K."/>
            <person name="Nilsson O."/>
            <person name="Pereda V."/>
            <person name="Peter G."/>
            <person name="Philippe R."/>
            <person name="Pilate G."/>
            <person name="Poliakov A."/>
            <person name="Razumovskaya J."/>
            <person name="Richardson P."/>
            <person name="Rinaldi C."/>
            <person name="Ritland K."/>
            <person name="Rouze P."/>
            <person name="Ryaboy D."/>
            <person name="Schmutz J."/>
            <person name="Schrader J."/>
            <person name="Segerman B."/>
            <person name="Shin H."/>
            <person name="Siddiqui A."/>
            <person name="Sterky F."/>
            <person name="Terry A."/>
            <person name="Tsai C.J."/>
            <person name="Uberbacher E."/>
            <person name="Unneberg P."/>
            <person name="Vahala J."/>
            <person name="Wall K."/>
            <person name="Wessler S."/>
            <person name="Yang G."/>
            <person name="Yin T."/>
            <person name="Douglas C."/>
            <person name="Marra M."/>
            <person name="Sandberg G."/>
            <person name="Van de Peer Y."/>
            <person name="Rokhsar D."/>
        </authorList>
    </citation>
    <scope>NUCLEOTIDE SEQUENCE [LARGE SCALE GENOMIC DNA]</scope>
    <source>
        <strain evidence="2">cv. Nisqually</strain>
    </source>
</reference>
<dbReference type="Proteomes" id="UP000006729">
    <property type="component" value="Chromosome 7"/>
</dbReference>
<sequence length="284" mass="31649">MAPQEHCVRIVTTVPPSLGELRQILSKLENDKDKEIFGLVSKRWLRLQSTERKKLAARAGPHMLQKMAARCLRVLNLQHCKGISDKGLLILHLDGCKFVTDKVLKALSKNCPNLQELGLQGCTSVTDCGLAVLVSGCRWIHFLDINKCSNVGDSGISNVSEACSSSLKTLKLLDCFRVGDESILSLARFCKNLETFIIGGCRDISDDRLKNLQMDCCVLAECRNLEAPDIGSCPYITKSGCDEAGLQFPDCCKVNYTGSLNEPDVLLWDPRFQQFRILWIFIPR</sequence>